<comment type="caution">
    <text evidence="2">The sequence shown here is derived from an EMBL/GenBank/DDBJ whole genome shotgun (WGS) entry which is preliminary data.</text>
</comment>
<reference evidence="2 3" key="1">
    <citation type="submission" date="2024-01" db="EMBL/GenBank/DDBJ databases">
        <title>A draft genome for the cacao thread blight pathogen Marasmiellus scandens.</title>
        <authorList>
            <person name="Baruah I.K."/>
            <person name="Leung J."/>
            <person name="Bukari Y."/>
            <person name="Amoako-Attah I."/>
            <person name="Meinhardt L.W."/>
            <person name="Bailey B.A."/>
            <person name="Cohen S.P."/>
        </authorList>
    </citation>
    <scope>NUCLEOTIDE SEQUENCE [LARGE SCALE GENOMIC DNA]</scope>
    <source>
        <strain evidence="2 3">GH-19</strain>
    </source>
</reference>
<organism evidence="2 3">
    <name type="scientific">Marasmiellus scandens</name>
    <dbReference type="NCBI Taxonomy" id="2682957"/>
    <lineage>
        <taxon>Eukaryota</taxon>
        <taxon>Fungi</taxon>
        <taxon>Dikarya</taxon>
        <taxon>Basidiomycota</taxon>
        <taxon>Agaricomycotina</taxon>
        <taxon>Agaricomycetes</taxon>
        <taxon>Agaricomycetidae</taxon>
        <taxon>Agaricales</taxon>
        <taxon>Marasmiineae</taxon>
        <taxon>Omphalotaceae</taxon>
        <taxon>Marasmiellus</taxon>
    </lineage>
</organism>
<evidence type="ECO:0000313" key="2">
    <source>
        <dbReference type="EMBL" id="KAK7465338.1"/>
    </source>
</evidence>
<proteinExistence type="predicted"/>
<feature type="region of interest" description="Disordered" evidence="1">
    <location>
        <begin position="1"/>
        <end position="20"/>
    </location>
</feature>
<gene>
    <name evidence="2" type="ORF">VKT23_005317</name>
</gene>
<evidence type="ECO:0000313" key="3">
    <source>
        <dbReference type="Proteomes" id="UP001498398"/>
    </source>
</evidence>
<feature type="compositionally biased region" description="Polar residues" evidence="1">
    <location>
        <begin position="1"/>
        <end position="14"/>
    </location>
</feature>
<dbReference type="EMBL" id="JBANRG010000006">
    <property type="protein sequence ID" value="KAK7465338.1"/>
    <property type="molecule type" value="Genomic_DNA"/>
</dbReference>
<keyword evidence="3" id="KW-1185">Reference proteome</keyword>
<accession>A0ABR1JPP9</accession>
<dbReference type="Proteomes" id="UP001498398">
    <property type="component" value="Unassembled WGS sequence"/>
</dbReference>
<sequence>MSSHSETQGPQSSDDAFRKAVQELEVAMNQYKAEKRRGGKEEAMYEEKVVRLMRVVGDNASDPLVQKYYYKKADDFANGDGDDAETLTDSDMDDRDRAGPSGLPLPPDVRERRRKDKKLALLEEVGRGLAIMLISPMIAAGAVLYGVGTFIKGLGNIMTCGYIEKGIRMIDRHRERRKEAREGGIRL</sequence>
<evidence type="ECO:0000256" key="1">
    <source>
        <dbReference type="SAM" id="MobiDB-lite"/>
    </source>
</evidence>
<protein>
    <submittedName>
        <fullName evidence="2">Uncharacterized protein</fullName>
    </submittedName>
</protein>
<name>A0ABR1JPP9_9AGAR</name>
<feature type="region of interest" description="Disordered" evidence="1">
    <location>
        <begin position="79"/>
        <end position="110"/>
    </location>
</feature>
<feature type="compositionally biased region" description="Acidic residues" evidence="1">
    <location>
        <begin position="80"/>
        <end position="93"/>
    </location>
</feature>